<dbReference type="AlphaFoldDB" id="A0A2V4BV86"/>
<reference evidence="1 2" key="1">
    <citation type="submission" date="2018-05" db="EMBL/GenBank/DDBJ databases">
        <title>Flavobacterium sp. strain IMCC34759, incomplete genome.</title>
        <authorList>
            <person name="Joung Y."/>
            <person name="Cho J."/>
        </authorList>
    </citation>
    <scope>NUCLEOTIDE SEQUENCE [LARGE SCALE GENOMIC DNA]</scope>
    <source>
        <strain evidence="1 2">IMCC34759</strain>
    </source>
</reference>
<dbReference type="OrthoDB" id="1274125at2"/>
<comment type="caution">
    <text evidence="1">The sequence shown here is derived from an EMBL/GenBank/DDBJ whole genome shotgun (WGS) entry which is preliminary data.</text>
</comment>
<gene>
    <name evidence="1" type="ORF">DMB65_00450</name>
</gene>
<accession>A0A2V4BV86</accession>
<organism evidence="1 2">
    <name type="scientific">Flavobacterium cheongpyeongense</name>
    <dbReference type="NCBI Taxonomy" id="2212651"/>
    <lineage>
        <taxon>Bacteria</taxon>
        <taxon>Pseudomonadati</taxon>
        <taxon>Bacteroidota</taxon>
        <taxon>Flavobacteriia</taxon>
        <taxon>Flavobacteriales</taxon>
        <taxon>Flavobacteriaceae</taxon>
        <taxon>Flavobacterium</taxon>
    </lineage>
</organism>
<protein>
    <submittedName>
        <fullName evidence="1">Uncharacterized protein</fullName>
    </submittedName>
</protein>
<evidence type="ECO:0000313" key="1">
    <source>
        <dbReference type="EMBL" id="PXY42532.1"/>
    </source>
</evidence>
<evidence type="ECO:0000313" key="2">
    <source>
        <dbReference type="Proteomes" id="UP000247903"/>
    </source>
</evidence>
<keyword evidence="2" id="KW-1185">Reference proteome</keyword>
<name>A0A2V4BV86_9FLAO</name>
<dbReference type="RefSeq" id="WP_110304711.1">
    <property type="nucleotide sequence ID" value="NZ_QJHK01000001.1"/>
</dbReference>
<dbReference type="EMBL" id="QJHK01000001">
    <property type="protein sequence ID" value="PXY42532.1"/>
    <property type="molecule type" value="Genomic_DNA"/>
</dbReference>
<dbReference type="Proteomes" id="UP000247903">
    <property type="component" value="Unassembled WGS sequence"/>
</dbReference>
<sequence length="247" mass="29503">MDNLKVENPQNYWGDFEQSSSWNFTLDKKFLLENKDSFLEKFISIGVKYGVIIPSINTNQSLLDGINLLKNKILAKTDIDYRTLFYDPFVNVLTNRVSIKSDMYINSNQDISIARFESNSNSYNFFDIQIIDKFRLLLYTDAFFSVLYNRRTDFNSFNNKELSYLNATRFNSYLRELLILMKNYKSVFDFENGFEIIEEGDKSLYFRDMYLLVDNEVLFYENIYELLPEKHRYKTFEEIQIKLDDAN</sequence>
<proteinExistence type="predicted"/>